<protein>
    <recommendedName>
        <fullName evidence="4">Secreted protein</fullName>
    </recommendedName>
</protein>
<reference evidence="2" key="1">
    <citation type="submission" date="2022-03" db="EMBL/GenBank/DDBJ databases">
        <authorList>
            <person name="Martin H S."/>
        </authorList>
    </citation>
    <scope>NUCLEOTIDE SEQUENCE</scope>
</reference>
<evidence type="ECO:0000256" key="1">
    <source>
        <dbReference type="SAM" id="SignalP"/>
    </source>
</evidence>
<feature type="non-terminal residue" evidence="2">
    <location>
        <position position="1"/>
    </location>
</feature>
<gene>
    <name evidence="2" type="ORF">IPOD504_LOCUS4202</name>
</gene>
<sequence>MIGTAKFRKSVVIKLTIYLFVLLLQSHLAQVHCAVPLDIVTEKVIPLAMKKRQPAIVPMIPDKEPLISARKCFATLHSVDLRTLKAICNWWTRSL</sequence>
<evidence type="ECO:0000313" key="3">
    <source>
        <dbReference type="Proteomes" id="UP000837857"/>
    </source>
</evidence>
<dbReference type="EMBL" id="OW152827">
    <property type="protein sequence ID" value="CAH2043223.1"/>
    <property type="molecule type" value="Genomic_DNA"/>
</dbReference>
<proteinExistence type="predicted"/>
<evidence type="ECO:0008006" key="4">
    <source>
        <dbReference type="Google" id="ProtNLM"/>
    </source>
</evidence>
<evidence type="ECO:0000313" key="2">
    <source>
        <dbReference type="EMBL" id="CAH2043223.1"/>
    </source>
</evidence>
<feature type="chain" id="PRO_5046771168" description="Secreted protein" evidence="1">
    <location>
        <begin position="34"/>
        <end position="95"/>
    </location>
</feature>
<organism evidence="2 3">
    <name type="scientific">Iphiclides podalirius</name>
    <name type="common">scarce swallowtail</name>
    <dbReference type="NCBI Taxonomy" id="110791"/>
    <lineage>
        <taxon>Eukaryota</taxon>
        <taxon>Metazoa</taxon>
        <taxon>Ecdysozoa</taxon>
        <taxon>Arthropoda</taxon>
        <taxon>Hexapoda</taxon>
        <taxon>Insecta</taxon>
        <taxon>Pterygota</taxon>
        <taxon>Neoptera</taxon>
        <taxon>Endopterygota</taxon>
        <taxon>Lepidoptera</taxon>
        <taxon>Glossata</taxon>
        <taxon>Ditrysia</taxon>
        <taxon>Papilionoidea</taxon>
        <taxon>Papilionidae</taxon>
        <taxon>Papilioninae</taxon>
        <taxon>Iphiclides</taxon>
    </lineage>
</organism>
<accession>A0ABN8HXM1</accession>
<keyword evidence="1" id="KW-0732">Signal</keyword>
<feature type="signal peptide" evidence="1">
    <location>
        <begin position="1"/>
        <end position="33"/>
    </location>
</feature>
<keyword evidence="3" id="KW-1185">Reference proteome</keyword>
<name>A0ABN8HXM1_9NEOP</name>
<dbReference type="Proteomes" id="UP000837857">
    <property type="component" value="Chromosome 15"/>
</dbReference>